<evidence type="ECO:0000256" key="3">
    <source>
        <dbReference type="ARBA" id="ARBA00012206"/>
    </source>
</evidence>
<protein>
    <recommendedName>
        <fullName evidence="4">Phosphate propanoyltransferase</fullName>
        <ecNumber evidence="3">2.3.1.222</ecNumber>
    </recommendedName>
    <alternativeName>
        <fullName evidence="10">Phosphate acyltransferase PduL</fullName>
    </alternativeName>
    <alternativeName>
        <fullName evidence="9">Phosphotransacylase PduL</fullName>
    </alternativeName>
    <alternativeName>
        <fullName evidence="11">Propanediol utilization protein PduL</fullName>
    </alternativeName>
</protein>
<evidence type="ECO:0000256" key="5">
    <source>
        <dbReference type="ARBA" id="ARBA00022679"/>
    </source>
</evidence>
<reference evidence="13 14" key="1">
    <citation type="journal article" date="2014" name="Environ. Microbiol.">
        <title>The nitrate-ammonifying and nosZ-carrying bacterium Bacillus vireti is a potent source and sink for nitric and nitrous oxide under high nitrate conditions.</title>
        <authorList>
            <person name="Mania D."/>
            <person name="Heylen K."/>
            <person name="van Spanning R.J."/>
            <person name="Frostegard A."/>
        </authorList>
    </citation>
    <scope>NUCLEOTIDE SEQUENCE [LARGE SCALE GENOMIC DNA]</scope>
    <source>
        <strain evidence="13 14">LMG 21834</strain>
    </source>
</reference>
<comment type="catalytic activity">
    <reaction evidence="12">
        <text>propanoyl-CoA + phosphate = propanoyl phosphate + CoA</text>
        <dbReference type="Rhea" id="RHEA:28046"/>
        <dbReference type="ChEBI" id="CHEBI:43474"/>
        <dbReference type="ChEBI" id="CHEBI:57287"/>
        <dbReference type="ChEBI" id="CHEBI:57392"/>
        <dbReference type="ChEBI" id="CHEBI:58933"/>
        <dbReference type="EC" id="2.3.1.222"/>
    </reaction>
</comment>
<keyword evidence="8" id="KW-0012">Acyltransferase</keyword>
<comment type="similarity">
    <text evidence="2">Belongs to the PduL family.</text>
</comment>
<dbReference type="NCBIfam" id="NF011652">
    <property type="entry name" value="PRK15070.1"/>
    <property type="match status" value="1"/>
</dbReference>
<evidence type="ECO:0000256" key="12">
    <source>
        <dbReference type="ARBA" id="ARBA00047589"/>
    </source>
</evidence>
<keyword evidence="7" id="KW-0862">Zinc</keyword>
<name>A0AB94IPG6_9BACI</name>
<keyword evidence="5" id="KW-0808">Transferase</keyword>
<comment type="cofactor">
    <cofactor evidence="1">
        <name>Zn(2+)</name>
        <dbReference type="ChEBI" id="CHEBI:29105"/>
    </cofactor>
</comment>
<comment type="caution">
    <text evidence="13">The sequence shown here is derived from an EMBL/GenBank/DDBJ whole genome shotgun (WGS) entry which is preliminary data.</text>
</comment>
<dbReference type="PANTHER" id="PTHR39453:SF1">
    <property type="entry name" value="PHOSPHATE PROPANOYLTRANSFERASE"/>
    <property type="match status" value="1"/>
</dbReference>
<keyword evidence="6" id="KW-0479">Metal-binding</keyword>
<evidence type="ECO:0000313" key="13">
    <source>
        <dbReference type="EMBL" id="ETI68976.1"/>
    </source>
</evidence>
<evidence type="ECO:0000256" key="4">
    <source>
        <dbReference type="ARBA" id="ARBA00020837"/>
    </source>
</evidence>
<evidence type="ECO:0000256" key="10">
    <source>
        <dbReference type="ARBA" id="ARBA00030939"/>
    </source>
</evidence>
<dbReference type="AlphaFoldDB" id="A0AB94IPG6"/>
<evidence type="ECO:0000256" key="1">
    <source>
        <dbReference type="ARBA" id="ARBA00001947"/>
    </source>
</evidence>
<dbReference type="Pfam" id="PF06130">
    <property type="entry name" value="PTAC"/>
    <property type="match status" value="1"/>
</dbReference>
<dbReference type="PANTHER" id="PTHR39453">
    <property type="entry name" value="PHOSPHATE PROPANOYLTRANSFERASE"/>
    <property type="match status" value="1"/>
</dbReference>
<dbReference type="GO" id="GO:0016747">
    <property type="term" value="F:acyltransferase activity, transferring groups other than amino-acyl groups"/>
    <property type="evidence" value="ECO:0007669"/>
    <property type="project" value="InterPro"/>
</dbReference>
<evidence type="ECO:0000256" key="8">
    <source>
        <dbReference type="ARBA" id="ARBA00023315"/>
    </source>
</evidence>
<dbReference type="EMBL" id="ALAN01000059">
    <property type="protein sequence ID" value="ETI68976.1"/>
    <property type="molecule type" value="Genomic_DNA"/>
</dbReference>
<keyword evidence="14" id="KW-1185">Reference proteome</keyword>
<accession>A0AB94IPG6</accession>
<evidence type="ECO:0000256" key="6">
    <source>
        <dbReference type="ARBA" id="ARBA00022723"/>
    </source>
</evidence>
<dbReference type="InterPro" id="IPR008300">
    <property type="entry name" value="PTAC"/>
</dbReference>
<gene>
    <name evidence="13" type="ORF">BAVI_09451</name>
</gene>
<sequence>MKELNSQLIVKEVVRRLQERQNGTPTIPIGVSARHCHLKEKDLEILFGKGYRLTKKSDLLQPGQFAANEVVTIAGPRGSIERVRVLGPLRRVTQVEVSQTDAIKLGLNPPIRESGNLQGSSWVTIVGPKGSIYLEEGLIIAQAHIHMPSEQACQLDVKDGEYVKVEIDHPIRPLSFEKVRIRISDNYVLEMHIDTDEANAGFIKSGLKGKLIKTGRFFNETGDGKAGPNVNGILGTTFVADFHEKLLTKTIIDGWKKSIITIKPNTIITPLARDAAKERGISIVMNEIGRGEAGDKGIRNDRNARVGYLD</sequence>
<evidence type="ECO:0000313" key="14">
    <source>
        <dbReference type="Proteomes" id="UP000018877"/>
    </source>
</evidence>
<dbReference type="Proteomes" id="UP000018877">
    <property type="component" value="Unassembled WGS sequence"/>
</dbReference>
<proteinExistence type="inferred from homology"/>
<evidence type="ECO:0000256" key="7">
    <source>
        <dbReference type="ARBA" id="ARBA00022833"/>
    </source>
</evidence>
<dbReference type="EC" id="2.3.1.222" evidence="3"/>
<evidence type="ECO:0000256" key="9">
    <source>
        <dbReference type="ARBA" id="ARBA00030044"/>
    </source>
</evidence>
<organism evidence="13 14">
    <name type="scientific">Neobacillus vireti LMG 21834</name>
    <dbReference type="NCBI Taxonomy" id="1131730"/>
    <lineage>
        <taxon>Bacteria</taxon>
        <taxon>Bacillati</taxon>
        <taxon>Bacillota</taxon>
        <taxon>Bacilli</taxon>
        <taxon>Bacillales</taxon>
        <taxon>Bacillaceae</taxon>
        <taxon>Neobacillus</taxon>
    </lineage>
</organism>
<evidence type="ECO:0000256" key="11">
    <source>
        <dbReference type="ARBA" id="ARBA00033077"/>
    </source>
</evidence>
<dbReference type="GO" id="GO:0046872">
    <property type="term" value="F:metal ion binding"/>
    <property type="evidence" value="ECO:0007669"/>
    <property type="project" value="UniProtKB-KW"/>
</dbReference>
<evidence type="ECO:0000256" key="2">
    <source>
        <dbReference type="ARBA" id="ARBA00007342"/>
    </source>
</evidence>